<feature type="chain" id="PRO_5043790925" evidence="1">
    <location>
        <begin position="24"/>
        <end position="286"/>
    </location>
</feature>
<dbReference type="Pfam" id="PF07366">
    <property type="entry name" value="SnoaL"/>
    <property type="match status" value="1"/>
</dbReference>
<comment type="caution">
    <text evidence="2">The sequence shown here is derived from an EMBL/GenBank/DDBJ whole genome shotgun (WGS) entry which is preliminary data.</text>
</comment>
<dbReference type="PANTHER" id="PTHR38436">
    <property type="entry name" value="POLYKETIDE CYCLASE SNOAL-LIKE DOMAIN"/>
    <property type="match status" value="1"/>
</dbReference>
<proteinExistence type="predicted"/>
<accession>A0AAW9S405</accession>
<dbReference type="SUPFAM" id="SSF54909">
    <property type="entry name" value="Dimeric alpha+beta barrel"/>
    <property type="match status" value="1"/>
</dbReference>
<dbReference type="Proteomes" id="UP001403385">
    <property type="component" value="Unassembled WGS sequence"/>
</dbReference>
<keyword evidence="3" id="KW-1185">Reference proteome</keyword>
<reference evidence="2 3" key="1">
    <citation type="submission" date="2024-04" db="EMBL/GenBank/DDBJ databases">
        <title>Novel genus in family Flammeovirgaceae.</title>
        <authorList>
            <person name="Nguyen T.H."/>
            <person name="Vuong T.Q."/>
            <person name="Le H."/>
            <person name="Kim S.-G."/>
        </authorList>
    </citation>
    <scope>NUCLEOTIDE SEQUENCE [LARGE SCALE GENOMIC DNA]</scope>
    <source>
        <strain evidence="2 3">JCM 23209</strain>
    </source>
</reference>
<dbReference type="Gene3D" id="3.10.450.50">
    <property type="match status" value="1"/>
</dbReference>
<evidence type="ECO:0000313" key="3">
    <source>
        <dbReference type="Proteomes" id="UP001403385"/>
    </source>
</evidence>
<protein>
    <submittedName>
        <fullName evidence="2">Ester cyclase</fullName>
    </submittedName>
</protein>
<dbReference type="InterPro" id="IPR032710">
    <property type="entry name" value="NTF2-like_dom_sf"/>
</dbReference>
<evidence type="ECO:0000313" key="2">
    <source>
        <dbReference type="EMBL" id="MEN7551924.1"/>
    </source>
</evidence>
<dbReference type="RefSeq" id="WP_346824700.1">
    <property type="nucleotide sequence ID" value="NZ_JBDKWZ010000030.1"/>
</dbReference>
<dbReference type="SUPFAM" id="SSF54427">
    <property type="entry name" value="NTF2-like"/>
    <property type="match status" value="1"/>
</dbReference>
<dbReference type="Gene3D" id="3.30.70.100">
    <property type="match status" value="1"/>
</dbReference>
<name>A0AAW9S405_9BACT</name>
<dbReference type="AlphaFoldDB" id="A0AAW9S405"/>
<sequence>MRTLTTRILILLALMWSSGISNAQKRNQNNHSKKKIMLTTEARNKAVVRDLYERVLNKRDFTKLQDLISEIYTGPNGNKGAEGFMTPIKELLRAFPNAQWKIESLIGEGNQVVAIQELVGTHQETFKNIPATGKSISNQGIFVYELQNGKIINNRFLTNRIGFLQQLEALPPDDALLSDKNDQVCFIDKFQIPVKAVDEFIERMNINRQFIKHLPGFIDDAVYSNTDTEGNMTLITVAKWKNKEALQKAKEAVHANYVKEGFNPQELMNRLNITMERGTYQTTPLP</sequence>
<dbReference type="InterPro" id="IPR009959">
    <property type="entry name" value="Cyclase_SnoaL-like"/>
</dbReference>
<dbReference type="PANTHER" id="PTHR38436:SF1">
    <property type="entry name" value="ESTER CYCLASE"/>
    <property type="match status" value="1"/>
</dbReference>
<dbReference type="GO" id="GO:0030638">
    <property type="term" value="P:polyketide metabolic process"/>
    <property type="evidence" value="ECO:0007669"/>
    <property type="project" value="InterPro"/>
</dbReference>
<dbReference type="EMBL" id="JBDKWZ010000030">
    <property type="protein sequence ID" value="MEN7551924.1"/>
    <property type="molecule type" value="Genomic_DNA"/>
</dbReference>
<dbReference type="InterPro" id="IPR011008">
    <property type="entry name" value="Dimeric_a/b-barrel"/>
</dbReference>
<feature type="signal peptide" evidence="1">
    <location>
        <begin position="1"/>
        <end position="23"/>
    </location>
</feature>
<evidence type="ECO:0000256" key="1">
    <source>
        <dbReference type="SAM" id="SignalP"/>
    </source>
</evidence>
<gene>
    <name evidence="2" type="ORF">AAG747_28680</name>
</gene>
<keyword evidence="1" id="KW-0732">Signal</keyword>
<organism evidence="2 3">
    <name type="scientific">Rapidithrix thailandica</name>
    <dbReference type="NCBI Taxonomy" id="413964"/>
    <lineage>
        <taxon>Bacteria</taxon>
        <taxon>Pseudomonadati</taxon>
        <taxon>Bacteroidota</taxon>
        <taxon>Cytophagia</taxon>
        <taxon>Cytophagales</taxon>
        <taxon>Flammeovirgaceae</taxon>
        <taxon>Rapidithrix</taxon>
    </lineage>
</organism>